<proteinExistence type="inferred from homology"/>
<dbReference type="InterPro" id="IPR044976">
    <property type="entry name" value="FIPS5/FIPS3-like"/>
</dbReference>
<feature type="compositionally biased region" description="Polar residues" evidence="5">
    <location>
        <begin position="1"/>
        <end position="32"/>
    </location>
</feature>
<dbReference type="Pfam" id="PF05182">
    <property type="entry name" value="Fip1"/>
    <property type="match status" value="1"/>
</dbReference>
<evidence type="ECO:0000313" key="8">
    <source>
        <dbReference type="Proteomes" id="UP001206925"/>
    </source>
</evidence>
<evidence type="ECO:0000256" key="2">
    <source>
        <dbReference type="ARBA" id="ARBA00007459"/>
    </source>
</evidence>
<dbReference type="AlphaFoldDB" id="A0AAD5BQS2"/>
<feature type="region of interest" description="Disordered" evidence="5">
    <location>
        <begin position="1"/>
        <end position="34"/>
    </location>
</feature>
<accession>A0AAD5BQS2</accession>
<evidence type="ECO:0000313" key="7">
    <source>
        <dbReference type="EMBL" id="KAI7727908.1"/>
    </source>
</evidence>
<feature type="domain" description="Pre-mRNA polyadenylation factor Fip1" evidence="6">
    <location>
        <begin position="148"/>
        <end position="190"/>
    </location>
</feature>
<gene>
    <name evidence="7" type="ORF">M8C21_005643</name>
</gene>
<dbReference type="GO" id="GO:0005634">
    <property type="term" value="C:nucleus"/>
    <property type="evidence" value="ECO:0007669"/>
    <property type="project" value="UniProtKB-SubCell"/>
</dbReference>
<dbReference type="GO" id="GO:0006397">
    <property type="term" value="P:mRNA processing"/>
    <property type="evidence" value="ECO:0007669"/>
    <property type="project" value="UniProtKB-KW"/>
</dbReference>
<dbReference type="PANTHER" id="PTHR36884:SF4">
    <property type="entry name" value="FIP1[III]-LIKE PROTEIN"/>
    <property type="match status" value="1"/>
</dbReference>
<evidence type="ECO:0000259" key="6">
    <source>
        <dbReference type="Pfam" id="PF05182"/>
    </source>
</evidence>
<evidence type="ECO:0000256" key="3">
    <source>
        <dbReference type="ARBA" id="ARBA00022664"/>
    </source>
</evidence>
<keyword evidence="3" id="KW-0507">mRNA processing</keyword>
<evidence type="ECO:0000256" key="4">
    <source>
        <dbReference type="ARBA" id="ARBA00023242"/>
    </source>
</evidence>
<feature type="region of interest" description="Disordered" evidence="5">
    <location>
        <begin position="250"/>
        <end position="287"/>
    </location>
</feature>
<dbReference type="Proteomes" id="UP001206925">
    <property type="component" value="Unassembled WGS sequence"/>
</dbReference>
<comment type="similarity">
    <text evidence="2">Belongs to the FIP1 family.</text>
</comment>
<dbReference type="InterPro" id="IPR007854">
    <property type="entry name" value="Fip1_dom"/>
</dbReference>
<feature type="compositionally biased region" description="Basic residues" evidence="5">
    <location>
        <begin position="938"/>
        <end position="950"/>
    </location>
</feature>
<feature type="region of interest" description="Disordered" evidence="5">
    <location>
        <begin position="191"/>
        <end position="215"/>
    </location>
</feature>
<protein>
    <recommendedName>
        <fullName evidence="6">Pre-mRNA polyadenylation factor Fip1 domain-containing protein</fullName>
    </recommendedName>
</protein>
<comment type="caution">
    <text evidence="7">The sequence shown here is derived from an EMBL/GenBank/DDBJ whole genome shotgun (WGS) entry which is preliminary data.</text>
</comment>
<dbReference type="EMBL" id="JAMZMK010011300">
    <property type="protein sequence ID" value="KAI7727908.1"/>
    <property type="molecule type" value="Genomic_DNA"/>
</dbReference>
<keyword evidence="4" id="KW-0539">Nucleus</keyword>
<keyword evidence="8" id="KW-1185">Reference proteome</keyword>
<name>A0AAD5BQS2_AMBAR</name>
<reference evidence="7" key="1">
    <citation type="submission" date="2022-06" db="EMBL/GenBank/DDBJ databases">
        <title>Uncovering the hologenomic basis of an extraordinary plant invasion.</title>
        <authorList>
            <person name="Bieker V.C."/>
            <person name="Martin M.D."/>
            <person name="Gilbert T."/>
            <person name="Hodgins K."/>
            <person name="Battlay P."/>
            <person name="Petersen B."/>
            <person name="Wilson J."/>
        </authorList>
    </citation>
    <scope>NUCLEOTIDE SEQUENCE</scope>
    <source>
        <strain evidence="7">AA19_3_7</strain>
        <tissue evidence="7">Leaf</tissue>
    </source>
</reference>
<feature type="non-terminal residue" evidence="7">
    <location>
        <position position="950"/>
    </location>
</feature>
<feature type="region of interest" description="Disordered" evidence="5">
    <location>
        <begin position="913"/>
        <end position="950"/>
    </location>
</feature>
<organism evidence="7 8">
    <name type="scientific">Ambrosia artemisiifolia</name>
    <name type="common">Common ragweed</name>
    <dbReference type="NCBI Taxonomy" id="4212"/>
    <lineage>
        <taxon>Eukaryota</taxon>
        <taxon>Viridiplantae</taxon>
        <taxon>Streptophyta</taxon>
        <taxon>Embryophyta</taxon>
        <taxon>Tracheophyta</taxon>
        <taxon>Spermatophyta</taxon>
        <taxon>Magnoliopsida</taxon>
        <taxon>eudicotyledons</taxon>
        <taxon>Gunneridae</taxon>
        <taxon>Pentapetalae</taxon>
        <taxon>asterids</taxon>
        <taxon>campanulids</taxon>
        <taxon>Asterales</taxon>
        <taxon>Asteraceae</taxon>
        <taxon>Asteroideae</taxon>
        <taxon>Heliantheae alliance</taxon>
        <taxon>Heliantheae</taxon>
        <taxon>Ambrosia</taxon>
    </lineage>
</organism>
<evidence type="ECO:0000256" key="5">
    <source>
        <dbReference type="SAM" id="MobiDB-lite"/>
    </source>
</evidence>
<sequence>VEVQATSAINTAPQSSNPQCVTNEVGNQNNGNDLACVSVDNEEIEDEDDDDDDLDIVLNSDDDGIKPGEGFVTANVKNREFEDEDDDNLVLFESGMSSHPRSQTVAYGSNLKGVGCMSVAYWQQLGSRSVGAQAAQRFSLPRARNILDVNIDVFEQKPWRHPGADITDYFNFGFNEDSWKLYCNQVDEYRHRGPVSNGPPPSEPAQSTEVETRKGQAIQVEDSIFERQSSMDVWRQLDRDSDAIQITILDPEDTSVPEASNHGDVSGDDVTDHLSFSSASEDDSVEEKYIETDIYPPKLRSGSEDREIHEVVTDETIRTSNDTKISNLVEESFEAEKKPANRCKSFEDDACFDRRKVYTRDRCLTELGRSVKPGYHHSEDLNKLVNKRGPDENRYHARRLGDNRKYGDCIYRERSNGPVYKNKTHTDLNMKTHHENDYINSRTYDKRRSDECRYHARHTNDLFHMSDDDVHSTFRRRLHAFDPYEENISYSKSEVRSDYYGERLCGYEYWDAERCETNMDRTVFRSSADDEYYDERRSNIEDNRLIEGDWCEYEKGQKKRKNLYSRNKGETDEFYLDSGYYDDTHGESFRSVTHNDRKRDDIEYTRWEFRGPGRNTRRVCSLFSESDNPLVKNNEQALASRYEQSFASRSSEESNINNCRWDGNRMPKSSFYRRHDSYRGQRVEPFDRDGMFDIDGRLNIRRKKCHWQSEIEWEDEIMYGHEDSYPFGEVSRRKRIVSEPDPDYDHVEMLVGEPYIFDGSSYVKELTDGQLAKGCRYYNQNNNEVFNGYKRGKAYEKSRERLPLISRNSHLVAGKVKSSKKHKKPKWMDLNTCNNDKIARADDTRAVDGVLDIQKGQAVTEVKVGPMNKTRAHVNGSHNQNGKSGFDNTQILEAMAKMEKRRARFNEPVAITRMDSDSSIKHTVVGQAQETGSNKQQRPARKRRWGQATK</sequence>
<dbReference type="PANTHER" id="PTHR36884">
    <property type="entry name" value="FIP1[III]-LIKE PROTEIN"/>
    <property type="match status" value="1"/>
</dbReference>
<comment type="subcellular location">
    <subcellularLocation>
        <location evidence="1">Nucleus</location>
    </subcellularLocation>
</comment>
<feature type="compositionally biased region" description="Polar residues" evidence="5">
    <location>
        <begin position="926"/>
        <end position="937"/>
    </location>
</feature>
<evidence type="ECO:0000256" key="1">
    <source>
        <dbReference type="ARBA" id="ARBA00004123"/>
    </source>
</evidence>